<name>A0A0A1ML69_9BACI</name>
<sequence>MMKIAVLQFEVEFGDVEANIEHVEKVFLNTDLNDIDTVVLPEMWTTGYDLENIQKLAMDNLEPIKGVIQRLAKKYSVNIVAGSVANTKGEGVLNTSFVVNRDGEFIHEYSKIHLVPMLNEPKYLVGGKNKAEVFELDGEKMGAVICYDLRFPELFRDLALDGAKIIFVVAEWPIERTAHWLTLLQARAIENQCYIVASNIIGKQPTGTEFAGKSIIINPFGEIMKQATSNEEEVLLEQLDMEYINRIRKEIPIFESRRTNYYKFN</sequence>
<dbReference type="AlphaFoldDB" id="A0A0A1ML69"/>
<dbReference type="Gene3D" id="3.60.110.10">
    <property type="entry name" value="Carbon-nitrogen hydrolase"/>
    <property type="match status" value="1"/>
</dbReference>
<dbReference type="InterPro" id="IPR003010">
    <property type="entry name" value="C-N_Hydrolase"/>
</dbReference>
<dbReference type="CDD" id="cd07583">
    <property type="entry name" value="nitrilase_5"/>
    <property type="match status" value="1"/>
</dbReference>
<proteinExistence type="inferred from homology"/>
<dbReference type="PANTHER" id="PTHR23088">
    <property type="entry name" value="NITRILASE-RELATED"/>
    <property type="match status" value="1"/>
</dbReference>
<dbReference type="PROSITE" id="PS50263">
    <property type="entry name" value="CN_HYDROLASE"/>
    <property type="match status" value="1"/>
</dbReference>
<feature type="domain" description="CN hydrolase" evidence="2">
    <location>
        <begin position="2"/>
        <end position="241"/>
    </location>
</feature>
<dbReference type="Pfam" id="PF00795">
    <property type="entry name" value="CN_hydrolase"/>
    <property type="match status" value="1"/>
</dbReference>
<protein>
    <submittedName>
        <fullName evidence="3">2-oxoglutaramate amidase</fullName>
    </submittedName>
</protein>
<dbReference type="PANTHER" id="PTHR23088:SF27">
    <property type="entry name" value="DEAMINATED GLUTATHIONE AMIDASE"/>
    <property type="match status" value="1"/>
</dbReference>
<dbReference type="STRING" id="545501.BN997_00245"/>
<dbReference type="EMBL" id="CDGG01000001">
    <property type="protein sequence ID" value="CEI80442.1"/>
    <property type="molecule type" value="Genomic_DNA"/>
</dbReference>
<dbReference type="InterPro" id="IPR001110">
    <property type="entry name" value="UPF0012_CS"/>
</dbReference>
<keyword evidence="4" id="KW-1185">Reference proteome</keyword>
<organism evidence="3 4">
    <name type="scientific">Oceanobacillus oncorhynchi</name>
    <dbReference type="NCBI Taxonomy" id="545501"/>
    <lineage>
        <taxon>Bacteria</taxon>
        <taxon>Bacillati</taxon>
        <taxon>Bacillota</taxon>
        <taxon>Bacilli</taxon>
        <taxon>Bacillales</taxon>
        <taxon>Bacillaceae</taxon>
        <taxon>Oceanobacillus</taxon>
    </lineage>
</organism>
<accession>A0A0A1ML69</accession>
<evidence type="ECO:0000313" key="4">
    <source>
        <dbReference type="Proteomes" id="UP000040453"/>
    </source>
</evidence>
<dbReference type="SUPFAM" id="SSF56317">
    <property type="entry name" value="Carbon-nitrogen hydrolase"/>
    <property type="match status" value="1"/>
</dbReference>
<evidence type="ECO:0000259" key="2">
    <source>
        <dbReference type="PROSITE" id="PS50263"/>
    </source>
</evidence>
<evidence type="ECO:0000256" key="1">
    <source>
        <dbReference type="ARBA" id="ARBA00010613"/>
    </source>
</evidence>
<dbReference type="Proteomes" id="UP000040453">
    <property type="component" value="Unassembled WGS sequence"/>
</dbReference>
<comment type="similarity">
    <text evidence="1">Belongs to the carbon-nitrogen hydrolase superfamily. NIT1/NIT2 family.</text>
</comment>
<dbReference type="RefSeq" id="WP_319022543.1">
    <property type="nucleotide sequence ID" value="NZ_JABUYK010000006.1"/>
</dbReference>
<dbReference type="PROSITE" id="PS01227">
    <property type="entry name" value="UPF0012"/>
    <property type="match status" value="1"/>
</dbReference>
<dbReference type="InterPro" id="IPR036526">
    <property type="entry name" value="C-N_Hydrolase_sf"/>
</dbReference>
<evidence type="ECO:0000313" key="3">
    <source>
        <dbReference type="EMBL" id="CEI80442.1"/>
    </source>
</evidence>
<reference evidence="3 4" key="1">
    <citation type="submission" date="2014-11" db="EMBL/GenBank/DDBJ databases">
        <authorList>
            <person name="Urmite Genomes Urmite Genomes"/>
        </authorList>
    </citation>
    <scope>NUCLEOTIDE SEQUENCE [LARGE SCALE GENOMIC DNA]</scope>
    <source>
        <strain evidence="3 4">Oc5</strain>
    </source>
</reference>
<gene>
    <name evidence="3" type="ORF">BN997_00245</name>
</gene>